<reference evidence="1 2" key="1">
    <citation type="submission" date="2024-08" db="EMBL/GenBank/DDBJ databases">
        <authorList>
            <person name="Cucini C."/>
            <person name="Frati F."/>
        </authorList>
    </citation>
    <scope>NUCLEOTIDE SEQUENCE [LARGE SCALE GENOMIC DNA]</scope>
</reference>
<dbReference type="EMBL" id="CAXLJM020000091">
    <property type="protein sequence ID" value="CAL8132065.1"/>
    <property type="molecule type" value="Genomic_DNA"/>
</dbReference>
<comment type="caution">
    <text evidence="1">The sequence shown here is derived from an EMBL/GenBank/DDBJ whole genome shotgun (WGS) entry which is preliminary data.</text>
</comment>
<sequence>MCQKSFAAGYFLIFSMFYPTSLIGNEYKGHLTSTMISGFVPNVPSTLQILVANASIPYFTTTKPAVNQRFYSILTDIVLPDFIRQTQEVDQIESSFAKFLLKLSRNVKFISEIPSAVVYNQGLSYAGVRWRKFARSSDGQGPKRPNTLQYLCRVEVRLELNQIIGNIVF</sequence>
<gene>
    <name evidence="1" type="ORF">ODALV1_LOCUS24457</name>
</gene>
<dbReference type="Proteomes" id="UP001642540">
    <property type="component" value="Unassembled WGS sequence"/>
</dbReference>
<accession>A0ABP1RP05</accession>
<name>A0ABP1RP05_9HEXA</name>
<evidence type="ECO:0000313" key="1">
    <source>
        <dbReference type="EMBL" id="CAL8132065.1"/>
    </source>
</evidence>
<proteinExistence type="predicted"/>
<keyword evidence="2" id="KW-1185">Reference proteome</keyword>
<organism evidence="1 2">
    <name type="scientific">Orchesella dallaii</name>
    <dbReference type="NCBI Taxonomy" id="48710"/>
    <lineage>
        <taxon>Eukaryota</taxon>
        <taxon>Metazoa</taxon>
        <taxon>Ecdysozoa</taxon>
        <taxon>Arthropoda</taxon>
        <taxon>Hexapoda</taxon>
        <taxon>Collembola</taxon>
        <taxon>Entomobryomorpha</taxon>
        <taxon>Entomobryoidea</taxon>
        <taxon>Orchesellidae</taxon>
        <taxon>Orchesellinae</taxon>
        <taxon>Orchesella</taxon>
    </lineage>
</organism>
<protein>
    <submittedName>
        <fullName evidence="1">Uncharacterized protein</fullName>
    </submittedName>
</protein>
<evidence type="ECO:0000313" key="2">
    <source>
        <dbReference type="Proteomes" id="UP001642540"/>
    </source>
</evidence>